<feature type="active site" description="Proton donor" evidence="2">
    <location>
        <position position="426"/>
    </location>
</feature>
<dbReference type="Proteomes" id="UP001162156">
    <property type="component" value="Unassembled WGS sequence"/>
</dbReference>
<feature type="binding site" evidence="3">
    <location>
        <position position="155"/>
    </location>
    <ligand>
        <name>FAD</name>
        <dbReference type="ChEBI" id="CHEBI:57692"/>
    </ligand>
</feature>
<feature type="domain" description="Glucose-methanol-choline oxidoreductase N-terminal" evidence="4">
    <location>
        <begin position="192"/>
        <end position="206"/>
    </location>
</feature>
<comment type="caution">
    <text evidence="5">The sequence shown here is derived from an EMBL/GenBank/DDBJ whole genome shotgun (WGS) entry which is preliminary data.</text>
</comment>
<evidence type="ECO:0000313" key="6">
    <source>
        <dbReference type="Proteomes" id="UP001162156"/>
    </source>
</evidence>
<evidence type="ECO:0000256" key="2">
    <source>
        <dbReference type="PIRSR" id="PIRSR000137-1"/>
    </source>
</evidence>
<gene>
    <name evidence="5" type="ORF">NQ314_007556</name>
</gene>
<dbReference type="SUPFAM" id="SSF54373">
    <property type="entry name" value="FAD-linked reductases, C-terminal domain"/>
    <property type="match status" value="1"/>
</dbReference>
<keyword evidence="3" id="KW-0285">Flavoprotein</keyword>
<dbReference type="InterPro" id="IPR036188">
    <property type="entry name" value="FAD/NAD-bd_sf"/>
</dbReference>
<comment type="similarity">
    <text evidence="1">Belongs to the GMC oxidoreductase family.</text>
</comment>
<evidence type="ECO:0000259" key="4">
    <source>
        <dbReference type="PROSITE" id="PS00624"/>
    </source>
</evidence>
<comment type="cofactor">
    <cofactor evidence="3">
        <name>FAD</name>
        <dbReference type="ChEBI" id="CHEBI:57692"/>
    </cofactor>
</comment>
<name>A0AAV8YL39_9CUCU</name>
<dbReference type="PIRSF" id="PIRSF000137">
    <property type="entry name" value="Alcohol_oxidase"/>
    <property type="match status" value="1"/>
</dbReference>
<dbReference type="InterPro" id="IPR007867">
    <property type="entry name" value="GMC_OxRtase_C"/>
</dbReference>
<feature type="binding site" evidence="3">
    <location>
        <position position="19"/>
    </location>
    <ligand>
        <name>FAD</name>
        <dbReference type="ChEBI" id="CHEBI:57692"/>
    </ligand>
</feature>
<protein>
    <recommendedName>
        <fullName evidence="4">Glucose-methanol-choline oxidoreductase N-terminal domain-containing protein</fullName>
    </recommendedName>
</protein>
<organism evidence="5 6">
    <name type="scientific">Rhamnusium bicolor</name>
    <dbReference type="NCBI Taxonomy" id="1586634"/>
    <lineage>
        <taxon>Eukaryota</taxon>
        <taxon>Metazoa</taxon>
        <taxon>Ecdysozoa</taxon>
        <taxon>Arthropoda</taxon>
        <taxon>Hexapoda</taxon>
        <taxon>Insecta</taxon>
        <taxon>Pterygota</taxon>
        <taxon>Neoptera</taxon>
        <taxon>Endopterygota</taxon>
        <taxon>Coleoptera</taxon>
        <taxon>Polyphaga</taxon>
        <taxon>Cucujiformia</taxon>
        <taxon>Chrysomeloidea</taxon>
        <taxon>Cerambycidae</taxon>
        <taxon>Lepturinae</taxon>
        <taxon>Rhagiini</taxon>
        <taxon>Rhamnusium</taxon>
    </lineage>
</organism>
<evidence type="ECO:0000256" key="1">
    <source>
        <dbReference type="ARBA" id="ARBA00010790"/>
    </source>
</evidence>
<dbReference type="Gene3D" id="3.30.560.10">
    <property type="entry name" value="Glucose Oxidase, domain 3"/>
    <property type="match status" value="1"/>
</dbReference>
<sequence>MRIVNGTCPFPRGKAVGGTTISNGLAYVRGHPIDFDRWSDMGNPGWSYEDVLPYFKKSEDFHRNNPLAPVDFNYHGTGGYLSVEYHLPPSRYLAAFLNANQELGYKLTDYNSPEQIGASPVQQNTKHGRRADGGSAFILPILNRTNLKVMTDSFVIKLHINEDTKKVAGVYFSYKGKIHIAKPRKEVIISAGAISSPQLLLLSGIGPKDHLNEMQIPVIQNLEVGSTLRDHSQYYGLTFASNISLPSQPLSNYIEEYLKGVGPFTISGPNDGIGFYQTSFEKTANYPDLELVIISPNATSTFFKDTFGWNDDTYDATWGGIDVSSSFSIYIINLHQLSVGSVKLKSNSPYDYPLIDANFLSDPNNRDIQVLYEGIQFVLKLTATDAFKTIGAKFQAKPLPACKEFEAFSKDYWYCSLRQLTFDVYHPVGTCPMGPDSNSGAVVDNKLKVYGITNLRVADSSVFPFTLSGHPNAPCVMIGEKVSDLIKEQYNRL</sequence>
<dbReference type="PANTHER" id="PTHR11552">
    <property type="entry name" value="GLUCOSE-METHANOL-CHOLINE GMC OXIDOREDUCTASE"/>
    <property type="match status" value="1"/>
</dbReference>
<dbReference type="Pfam" id="PF00732">
    <property type="entry name" value="GMC_oxred_N"/>
    <property type="match status" value="1"/>
</dbReference>
<dbReference type="InterPro" id="IPR000172">
    <property type="entry name" value="GMC_OxRdtase_N"/>
</dbReference>
<dbReference type="SUPFAM" id="SSF51905">
    <property type="entry name" value="FAD/NAD(P)-binding domain"/>
    <property type="match status" value="1"/>
</dbReference>
<dbReference type="GO" id="GO:0050660">
    <property type="term" value="F:flavin adenine dinucleotide binding"/>
    <property type="evidence" value="ECO:0007669"/>
    <property type="project" value="InterPro"/>
</dbReference>
<keyword evidence="3" id="KW-0274">FAD</keyword>
<keyword evidence="6" id="KW-1185">Reference proteome</keyword>
<dbReference type="GO" id="GO:0016614">
    <property type="term" value="F:oxidoreductase activity, acting on CH-OH group of donors"/>
    <property type="evidence" value="ECO:0007669"/>
    <property type="project" value="InterPro"/>
</dbReference>
<evidence type="ECO:0000313" key="5">
    <source>
        <dbReference type="EMBL" id="KAJ8952367.1"/>
    </source>
</evidence>
<proteinExistence type="inferred from homology"/>
<evidence type="ECO:0000256" key="3">
    <source>
        <dbReference type="PIRSR" id="PIRSR000137-2"/>
    </source>
</evidence>
<feature type="active site" description="Proton acceptor" evidence="2">
    <location>
        <position position="470"/>
    </location>
</feature>
<dbReference type="PANTHER" id="PTHR11552:SF158">
    <property type="entry name" value="GH23626P-RELATED"/>
    <property type="match status" value="1"/>
</dbReference>
<accession>A0AAV8YL39</accession>
<dbReference type="Pfam" id="PF05199">
    <property type="entry name" value="GMC_oxred_C"/>
    <property type="match status" value="1"/>
</dbReference>
<dbReference type="Gene3D" id="3.50.50.60">
    <property type="entry name" value="FAD/NAD(P)-binding domain"/>
    <property type="match status" value="1"/>
</dbReference>
<dbReference type="EMBL" id="JANEYF010002027">
    <property type="protein sequence ID" value="KAJ8952367.1"/>
    <property type="molecule type" value="Genomic_DNA"/>
</dbReference>
<reference evidence="5" key="1">
    <citation type="journal article" date="2023" name="Insect Mol. Biol.">
        <title>Genome sequencing provides insights into the evolution of gene families encoding plant cell wall-degrading enzymes in longhorned beetles.</title>
        <authorList>
            <person name="Shin N.R."/>
            <person name="Okamura Y."/>
            <person name="Kirsch R."/>
            <person name="Pauchet Y."/>
        </authorList>
    </citation>
    <scope>NUCLEOTIDE SEQUENCE</scope>
    <source>
        <strain evidence="5">RBIC_L_NR</strain>
    </source>
</reference>
<dbReference type="PROSITE" id="PS00624">
    <property type="entry name" value="GMC_OXRED_2"/>
    <property type="match status" value="1"/>
</dbReference>
<dbReference type="InterPro" id="IPR012132">
    <property type="entry name" value="GMC_OxRdtase"/>
</dbReference>
<dbReference type="AlphaFoldDB" id="A0AAV8YL39"/>